<evidence type="ECO:0000313" key="1">
    <source>
        <dbReference type="EMBL" id="AZE57611.1"/>
    </source>
</evidence>
<gene>
    <name evidence="1" type="ORF">C4K03_5494</name>
</gene>
<proteinExistence type="predicted"/>
<dbReference type="Proteomes" id="UP000268696">
    <property type="component" value="Chromosome"/>
</dbReference>
<dbReference type="AlphaFoldDB" id="A0A3G7UEL6"/>
<name>A0A3G7UEL6_9PSED</name>
<sequence length="42" mass="5006">MYWMVNLVNCWRRIRSIIEPLISATAQGNQIRYQLKIILDNA</sequence>
<organism evidence="1 2">
    <name type="scientific">Pseudomonas synxantha</name>
    <dbReference type="NCBI Taxonomy" id="47883"/>
    <lineage>
        <taxon>Bacteria</taxon>
        <taxon>Pseudomonadati</taxon>
        <taxon>Pseudomonadota</taxon>
        <taxon>Gammaproteobacteria</taxon>
        <taxon>Pseudomonadales</taxon>
        <taxon>Pseudomonadaceae</taxon>
        <taxon>Pseudomonas</taxon>
    </lineage>
</organism>
<accession>A0A3G7UEL6</accession>
<reference evidence="1 2" key="1">
    <citation type="submission" date="2018-03" db="EMBL/GenBank/DDBJ databases">
        <title>Diversity of phytobeneficial traits revealed by whole-genome analysis of worldwide-isolated phenazine-producing Pseudomonas spp.</title>
        <authorList>
            <person name="Biessy A."/>
            <person name="Novinscak A."/>
            <person name="Blom J."/>
            <person name="Leger G."/>
            <person name="Thomashow L.S."/>
            <person name="Cazorla F.M."/>
            <person name="Josic D."/>
            <person name="Filion M."/>
        </authorList>
    </citation>
    <scope>NUCLEOTIDE SEQUENCE [LARGE SCALE GENOMIC DNA]</scope>
    <source>
        <strain evidence="1 2">30B</strain>
    </source>
</reference>
<dbReference type="EMBL" id="CP027754">
    <property type="protein sequence ID" value="AZE57611.1"/>
    <property type="molecule type" value="Genomic_DNA"/>
</dbReference>
<evidence type="ECO:0000313" key="2">
    <source>
        <dbReference type="Proteomes" id="UP000268696"/>
    </source>
</evidence>
<protein>
    <submittedName>
        <fullName evidence="1">Uncharacterized protein</fullName>
    </submittedName>
</protein>